<dbReference type="GeneID" id="20671540"/>
<name>W4JQ99_HETIT</name>
<keyword evidence="3" id="KW-1185">Reference proteome</keyword>
<feature type="compositionally biased region" description="Low complexity" evidence="1">
    <location>
        <begin position="91"/>
        <end position="100"/>
    </location>
</feature>
<feature type="region of interest" description="Disordered" evidence="1">
    <location>
        <begin position="278"/>
        <end position="307"/>
    </location>
</feature>
<gene>
    <name evidence="2" type="ORF">HETIRDRAFT_330024</name>
</gene>
<proteinExistence type="predicted"/>
<reference evidence="2 3" key="1">
    <citation type="journal article" date="2012" name="New Phytol.">
        <title>Insight into trade-off between wood decay and parasitism from the genome of a fungal forest pathogen.</title>
        <authorList>
            <person name="Olson A."/>
            <person name="Aerts A."/>
            <person name="Asiegbu F."/>
            <person name="Belbahri L."/>
            <person name="Bouzid O."/>
            <person name="Broberg A."/>
            <person name="Canback B."/>
            <person name="Coutinho P.M."/>
            <person name="Cullen D."/>
            <person name="Dalman K."/>
            <person name="Deflorio G."/>
            <person name="van Diepen L.T."/>
            <person name="Dunand C."/>
            <person name="Duplessis S."/>
            <person name="Durling M."/>
            <person name="Gonthier P."/>
            <person name="Grimwood J."/>
            <person name="Fossdal C.G."/>
            <person name="Hansson D."/>
            <person name="Henrissat B."/>
            <person name="Hietala A."/>
            <person name="Himmelstrand K."/>
            <person name="Hoffmeister D."/>
            <person name="Hogberg N."/>
            <person name="James T.Y."/>
            <person name="Karlsson M."/>
            <person name="Kohler A."/>
            <person name="Kues U."/>
            <person name="Lee Y.H."/>
            <person name="Lin Y.C."/>
            <person name="Lind M."/>
            <person name="Lindquist E."/>
            <person name="Lombard V."/>
            <person name="Lucas S."/>
            <person name="Lunden K."/>
            <person name="Morin E."/>
            <person name="Murat C."/>
            <person name="Park J."/>
            <person name="Raffaello T."/>
            <person name="Rouze P."/>
            <person name="Salamov A."/>
            <person name="Schmutz J."/>
            <person name="Solheim H."/>
            <person name="Stahlberg J."/>
            <person name="Velez H."/>
            <person name="de Vries R.P."/>
            <person name="Wiebenga A."/>
            <person name="Woodward S."/>
            <person name="Yakovlev I."/>
            <person name="Garbelotto M."/>
            <person name="Martin F."/>
            <person name="Grigoriev I.V."/>
            <person name="Stenlid J."/>
        </authorList>
    </citation>
    <scope>NUCLEOTIDE SEQUENCE [LARGE SCALE GENOMIC DNA]</scope>
    <source>
        <strain evidence="2 3">TC 32-1</strain>
    </source>
</reference>
<accession>W4JQ99</accession>
<evidence type="ECO:0000313" key="3">
    <source>
        <dbReference type="Proteomes" id="UP000030671"/>
    </source>
</evidence>
<evidence type="ECO:0000256" key="1">
    <source>
        <dbReference type="SAM" id="MobiDB-lite"/>
    </source>
</evidence>
<sequence>MTMPHLEWTTPAEKSWLETRVRAEYTYQTDATRYNWSRGIARDFMDEFPREKRELKGRLESDEELEERWRKVETRVRTWIRNHHNRVLHGPTSPSILSPSRRTRTRTRAKSPRDFILKGDQLTVHKHSELNKLHREGKITKAQKMAQFGRFVSGRLALPEVKALCKAMADEFNQSRHQITASVESTDSLHIAQPPAPHPEAVAGPSFTHHFESLTVDRTVASESFNYSHEFLMLLNDDHIHYAEDLFPVEEQAQAADNVVLDHTYTYTFPTDMLPTLLNTSPTIPQPNSPSALLDDSHPNAENSLGW</sequence>
<feature type="region of interest" description="Disordered" evidence="1">
    <location>
        <begin position="87"/>
        <end position="109"/>
    </location>
</feature>
<protein>
    <submittedName>
        <fullName evidence="2">Uncharacterized protein</fullName>
    </submittedName>
</protein>
<dbReference type="HOGENOM" id="CLU_906311_0_0_1"/>
<dbReference type="AlphaFoldDB" id="W4JQ99"/>
<dbReference type="KEGG" id="hir:HETIRDRAFT_330024"/>
<dbReference type="Proteomes" id="UP000030671">
    <property type="component" value="Unassembled WGS sequence"/>
</dbReference>
<organism evidence="2 3">
    <name type="scientific">Heterobasidion irregulare (strain TC 32-1)</name>
    <dbReference type="NCBI Taxonomy" id="747525"/>
    <lineage>
        <taxon>Eukaryota</taxon>
        <taxon>Fungi</taxon>
        <taxon>Dikarya</taxon>
        <taxon>Basidiomycota</taxon>
        <taxon>Agaricomycotina</taxon>
        <taxon>Agaricomycetes</taxon>
        <taxon>Russulales</taxon>
        <taxon>Bondarzewiaceae</taxon>
        <taxon>Heterobasidion</taxon>
        <taxon>Heterobasidion annosum species complex</taxon>
    </lineage>
</organism>
<dbReference type="RefSeq" id="XP_009551998.1">
    <property type="nucleotide sequence ID" value="XM_009553703.1"/>
</dbReference>
<dbReference type="InParanoid" id="W4JQ99"/>
<dbReference type="EMBL" id="KI925465">
    <property type="protein sequence ID" value="ETW75737.1"/>
    <property type="molecule type" value="Genomic_DNA"/>
</dbReference>
<evidence type="ECO:0000313" key="2">
    <source>
        <dbReference type="EMBL" id="ETW75737.1"/>
    </source>
</evidence>